<sequence length="222" mass="24833">MNEYDIERLVLRVLQRLRKPILLIVTPPLAYQKEVFARLSACGQYFHILIAEDVAERERWLSLGEPLSAAGDLTAYGAVVVPFFDYPLAAGLMNGALQNTVIQRLHDALLARIPTLALRYYSDPRSELNQIRGYNRNPAYSAHMQSTFNQMKAFGVTLCTLDELTEQLANGVTAAPVSDSVRQRYITLEEISCDPTLACAPGVRLTDAACDFLRNRKNNLTL</sequence>
<dbReference type="Proteomes" id="UP000697927">
    <property type="component" value="Unassembled WGS sequence"/>
</dbReference>
<keyword evidence="2" id="KW-1185">Reference proteome</keyword>
<protein>
    <recommendedName>
        <fullName evidence="3">Flavoprotein</fullName>
    </recommendedName>
</protein>
<name>A0ABX0VQ09_9ENTR</name>
<evidence type="ECO:0008006" key="3">
    <source>
        <dbReference type="Google" id="ProtNLM"/>
    </source>
</evidence>
<evidence type="ECO:0000313" key="2">
    <source>
        <dbReference type="Proteomes" id="UP000697927"/>
    </source>
</evidence>
<reference evidence="1 2" key="1">
    <citation type="journal article" date="2020" name="Microorganisms">
        <title>Polyphasic Characterisation of Cedecea colo sp. nov., a New Enteric Bacterium Isolated from the Koala Hindgut.</title>
        <authorList>
            <person name="Boath J.M."/>
            <person name="Dakhal S."/>
            <person name="Van T.T.H."/>
            <person name="Moore R.J."/>
            <person name="Dekiwadia C."/>
            <person name="Macreadie I.G."/>
        </authorList>
    </citation>
    <scope>NUCLEOTIDE SEQUENCE [LARGE SCALE GENOMIC DNA]</scope>
    <source>
        <strain evidence="1 2">ZA</strain>
    </source>
</reference>
<accession>A0ABX0VQ09</accession>
<gene>
    <name evidence="1" type="ORF">E2L00_16500</name>
</gene>
<comment type="caution">
    <text evidence="1">The sequence shown here is derived from an EMBL/GenBank/DDBJ whole genome shotgun (WGS) entry which is preliminary data.</text>
</comment>
<dbReference type="EMBL" id="SOYS01000008">
    <property type="protein sequence ID" value="NIY49063.1"/>
    <property type="molecule type" value="Genomic_DNA"/>
</dbReference>
<organism evidence="1 2">
    <name type="scientific">Cedecea colo</name>
    <dbReference type="NCBI Taxonomy" id="2552946"/>
    <lineage>
        <taxon>Bacteria</taxon>
        <taxon>Pseudomonadati</taxon>
        <taxon>Pseudomonadota</taxon>
        <taxon>Gammaproteobacteria</taxon>
        <taxon>Enterobacterales</taxon>
        <taxon>Enterobacteriaceae</taxon>
        <taxon>Cedecea</taxon>
    </lineage>
</organism>
<proteinExistence type="predicted"/>
<evidence type="ECO:0000313" key="1">
    <source>
        <dbReference type="EMBL" id="NIY49063.1"/>
    </source>
</evidence>
<dbReference type="RefSeq" id="WP_167613496.1">
    <property type="nucleotide sequence ID" value="NZ_SOYS01000008.1"/>
</dbReference>